<dbReference type="GO" id="GO:0009279">
    <property type="term" value="C:cell outer membrane"/>
    <property type="evidence" value="ECO:0007669"/>
    <property type="project" value="UniProtKB-SubCell"/>
</dbReference>
<feature type="signal peptide" evidence="2">
    <location>
        <begin position="1"/>
        <end position="21"/>
    </location>
</feature>
<organism evidence="5 6">
    <name type="scientific">Neisseria animaloris</name>
    <dbReference type="NCBI Taxonomy" id="326522"/>
    <lineage>
        <taxon>Bacteria</taxon>
        <taxon>Pseudomonadati</taxon>
        <taxon>Pseudomonadota</taxon>
        <taxon>Betaproteobacteria</taxon>
        <taxon>Neisseriales</taxon>
        <taxon>Neisseriaceae</taxon>
        <taxon>Neisseria</taxon>
    </lineage>
</organism>
<dbReference type="AlphaFoldDB" id="A0A1X3CM52"/>
<sequence>MKQTQLILALGAMFAASAAMALPGGFKSNPAGATSVSDQREAVKHIAATVEDKGKDAGKAAIYVRDQNAKPSNPNKGLANNTHVSFAKIDRTANNFFVKTFAKSVLGKDKNGVTVAQLYRMKGVVWDNIPKMPDHSHLGRLSYAKAGNLDVYFGDWASVPSGAKANTAGTNYTVFYSGTGKTTNLPTGGKATYAVKGINNHVSQGTAVLTGNLTADFGAKKLNGTIARPGLSIAINNAAINTKAASFSGAAKANNSVNGKTHGHFFGNGGAAIAGIADFGKNHKFNTAFGGTKK</sequence>
<name>A0A1X3CM52_9NEIS</name>
<evidence type="ECO:0000259" key="3">
    <source>
        <dbReference type="Pfam" id="PF22828"/>
    </source>
</evidence>
<dbReference type="Gene3D" id="2.40.160.90">
    <property type="match status" value="1"/>
</dbReference>
<keyword evidence="2" id="KW-0732">Signal</keyword>
<keyword evidence="6" id="KW-1185">Reference proteome</keyword>
<dbReference type="Proteomes" id="UP000268229">
    <property type="component" value="Chromosome"/>
</dbReference>
<dbReference type="KEGG" id="nani:NCTC12227_00104"/>
<reference evidence="5 6" key="1">
    <citation type="submission" date="2018-12" db="EMBL/GenBank/DDBJ databases">
        <authorList>
            <consortium name="Pathogen Informatics"/>
        </authorList>
    </citation>
    <scope>NUCLEOTIDE SEQUENCE [LARGE SCALE GENOMIC DNA]</scope>
    <source>
        <strain evidence="5 6">NCTC12227</strain>
    </source>
</reference>
<accession>A0A1X3CM52</accession>
<dbReference type="NCBIfam" id="NF041636">
    <property type="entry name" value="slam_lipo"/>
    <property type="match status" value="1"/>
</dbReference>
<comment type="subcellular location">
    <subcellularLocation>
        <location evidence="1">Cell outer membrane</location>
    </subcellularLocation>
</comment>
<feature type="domain" description="HphA N-terminal heme-binding" evidence="3">
    <location>
        <begin position="82"/>
        <end position="159"/>
    </location>
</feature>
<feature type="chain" id="PRO_5030037458" evidence="2">
    <location>
        <begin position="22"/>
        <end position="294"/>
    </location>
</feature>
<dbReference type="RefSeq" id="WP_085389188.1">
    <property type="nucleotide sequence ID" value="NZ_LR134440.1"/>
</dbReference>
<protein>
    <submittedName>
        <fullName evidence="5">Uncharacterized protein</fullName>
    </submittedName>
</protein>
<dbReference type="Pfam" id="PF22829">
    <property type="entry name" value="HphA_C"/>
    <property type="match status" value="1"/>
</dbReference>
<evidence type="ECO:0000259" key="4">
    <source>
        <dbReference type="Pfam" id="PF22829"/>
    </source>
</evidence>
<dbReference type="InterPro" id="IPR054535">
    <property type="entry name" value="HphA_N"/>
</dbReference>
<evidence type="ECO:0000313" key="5">
    <source>
        <dbReference type="EMBL" id="VEJ20399.1"/>
    </source>
</evidence>
<dbReference type="Pfam" id="PF22828">
    <property type="entry name" value="HphA_N"/>
    <property type="match status" value="1"/>
</dbReference>
<feature type="domain" description="HphA C-terminal" evidence="4">
    <location>
        <begin position="183"/>
        <end position="293"/>
    </location>
</feature>
<dbReference type="InterPro" id="IPR054843">
    <property type="entry name" value="Slam_hemophilin_C"/>
</dbReference>
<dbReference type="InterPro" id="IPR054536">
    <property type="entry name" value="HphA_C"/>
</dbReference>
<dbReference type="OrthoDB" id="8607327at2"/>
<gene>
    <name evidence="5" type="ORF">NCTC12227_00104</name>
</gene>
<evidence type="ECO:0000313" key="6">
    <source>
        <dbReference type="Proteomes" id="UP000268229"/>
    </source>
</evidence>
<evidence type="ECO:0000256" key="1">
    <source>
        <dbReference type="ARBA" id="ARBA00004442"/>
    </source>
</evidence>
<proteinExistence type="predicted"/>
<evidence type="ECO:0000256" key="2">
    <source>
        <dbReference type="SAM" id="SignalP"/>
    </source>
</evidence>
<dbReference type="SUPFAM" id="SSF56925">
    <property type="entry name" value="OMPA-like"/>
    <property type="match status" value="1"/>
</dbReference>
<dbReference type="EMBL" id="LR134516">
    <property type="protein sequence ID" value="VEJ20399.1"/>
    <property type="molecule type" value="Genomic_DNA"/>
</dbReference>
<dbReference type="InterPro" id="IPR011250">
    <property type="entry name" value="OMP/PagP_B-barrel"/>
</dbReference>